<accession>A0ABQ9GVP6</accession>
<protein>
    <submittedName>
        <fullName evidence="1">Uncharacterized protein</fullName>
    </submittedName>
</protein>
<evidence type="ECO:0000313" key="2">
    <source>
        <dbReference type="Proteomes" id="UP001159363"/>
    </source>
</evidence>
<gene>
    <name evidence="1" type="ORF">PR048_023998</name>
</gene>
<dbReference type="EMBL" id="JARBHB010000009">
    <property type="protein sequence ID" value="KAJ8876089.1"/>
    <property type="molecule type" value="Genomic_DNA"/>
</dbReference>
<name>A0ABQ9GVP6_9NEOP</name>
<comment type="caution">
    <text evidence="1">The sequence shown here is derived from an EMBL/GenBank/DDBJ whole genome shotgun (WGS) entry which is preliminary data.</text>
</comment>
<organism evidence="1 2">
    <name type="scientific">Dryococelus australis</name>
    <dbReference type="NCBI Taxonomy" id="614101"/>
    <lineage>
        <taxon>Eukaryota</taxon>
        <taxon>Metazoa</taxon>
        <taxon>Ecdysozoa</taxon>
        <taxon>Arthropoda</taxon>
        <taxon>Hexapoda</taxon>
        <taxon>Insecta</taxon>
        <taxon>Pterygota</taxon>
        <taxon>Neoptera</taxon>
        <taxon>Polyneoptera</taxon>
        <taxon>Phasmatodea</taxon>
        <taxon>Verophasmatodea</taxon>
        <taxon>Anareolatae</taxon>
        <taxon>Phasmatidae</taxon>
        <taxon>Eurycanthinae</taxon>
        <taxon>Dryococelus</taxon>
    </lineage>
</organism>
<reference evidence="1 2" key="1">
    <citation type="submission" date="2023-02" db="EMBL/GenBank/DDBJ databases">
        <title>LHISI_Scaffold_Assembly.</title>
        <authorList>
            <person name="Stuart O.P."/>
            <person name="Cleave R."/>
            <person name="Magrath M.J.L."/>
            <person name="Mikheyev A.S."/>
        </authorList>
    </citation>
    <scope>NUCLEOTIDE SEQUENCE [LARGE SCALE GENOMIC DNA]</scope>
    <source>
        <strain evidence="1">Daus_M_001</strain>
        <tissue evidence="1">Leg muscle</tissue>
    </source>
</reference>
<dbReference type="Proteomes" id="UP001159363">
    <property type="component" value="Chromosome 8"/>
</dbReference>
<keyword evidence="2" id="KW-1185">Reference proteome</keyword>
<evidence type="ECO:0000313" key="1">
    <source>
        <dbReference type="EMBL" id="KAJ8876089.1"/>
    </source>
</evidence>
<sequence>MAANLISISSSVLNSNGASVFCVDLGSDLGSSLKPRWCNRALISISHFGTNIDESVIQNHEISLGPTWCNTSTLEPRSNWILISSQCEKAVVMLQPVTEANWVQFSAGSPPDFRMWESCRTMPCPFIPALLNTRLNRSHQLSRPRFSPWLHSGYWLLLRALRMHSSEKTPSSLATLHHMPLLETTGSISRQNNRFARKCVPYGCDLTEEVELSTIKKMRVSLVKYPPTPNRLMEIVDQITHAHHYVTAFANTHRTRPLSQLLPEFQVFTGGSGSAAPILADQQAHPADVRRGARQTHPRRSEVGPQLLAHWLLPMRYPTFDNTGFASCSLERRLLARSRPRKEKNQPYKVAGGHGGVEATSLAKANRVRFLAGPLPDYRTWEPGQTMALVGGSTPSCPASFAHPIPALLHTHLKNCHFTVAGPRLYASRCVRSDIDCGTLAAGYTSLPTSLPLSCPNPPANRFYPRPRNPAGLAPSRRAIPLAVISRKFTALATVPSFPASSVVTWAEITKAQRSDAGDLGLKLGRTGTSLRGQYVVEYRQRANELLLIGGAPGGEGGRNGGRHMTENGTMTSPARNINVKKVRKLDAMSAYTRHKAKSKYRTRIRLERASQVQSSDAHETPYDRVKRCRDCNKHIKESERGSACAMPGIRTPEPPAPQIGGASTDCAAGGRPLLKIYLYACCVFFRAVHDKVSTFEINQRTKSLVLSAYISTGAMSDKRPVNFKVSLDRRMNKALKPVVMLTLHKVEEDTKCIQADLKKCFQKRSFYREQHLPVIRTLPRQPLFNNGGYRSLLEKICIRKGRVSNAIFARLRQVKFVTLPGLPQGRPCGNLLRDSRLNQRRETAMLISAYIHDVLLPKSHTQKEPAPKEISDIDPRDISCVRIQRGDEPTERRVAARVTSGSEVCDCEHRARDPCPHSSGVELPTCSLGVVDSPCPGVSAADFPVRLGHREIWRIRGTNEPEEMQIFSEYSAGVCTLLHVALAAKMHSSRGEIQSVYGPDAAGRKSNHTASPEVHTVSRAHDVSDVKFPYKRAYTAVPGDRLPRASPQPTTTPFDLPSAKPHPLFSILAVKGNNSFGEHRVQFAPTPLTNPLIANLTPLACNTTSTKVSARAWSNSPARLAG</sequence>
<proteinExistence type="predicted"/>